<dbReference type="EMBL" id="BASH01000005">
    <property type="protein sequence ID" value="GAD17020.1"/>
    <property type="molecule type" value="Genomic_DNA"/>
</dbReference>
<organism evidence="1 2">
    <name type="scientific">Lentilactobacillus otakiensis DSM 19908 = JCM 15040</name>
    <dbReference type="NCBI Taxonomy" id="1423780"/>
    <lineage>
        <taxon>Bacteria</taxon>
        <taxon>Bacillati</taxon>
        <taxon>Bacillota</taxon>
        <taxon>Bacilli</taxon>
        <taxon>Lactobacillales</taxon>
        <taxon>Lactobacillaceae</taxon>
        <taxon>Lentilactobacillus</taxon>
    </lineage>
</organism>
<evidence type="ECO:0000313" key="2">
    <source>
        <dbReference type="Proteomes" id="UP000016361"/>
    </source>
</evidence>
<keyword evidence="2" id="KW-1185">Reference proteome</keyword>
<comment type="caution">
    <text evidence="1">The sequence shown here is derived from an EMBL/GenBank/DDBJ whole genome shotgun (WGS) entry which is preliminary data.</text>
</comment>
<dbReference type="RefSeq" id="WP_020281460.1">
    <property type="nucleotide sequence ID" value="NZ_AZED01000003.1"/>
</dbReference>
<gene>
    <name evidence="1" type="ORF">LOT_1558</name>
</gene>
<dbReference type="AlphaFoldDB" id="S4PQ95"/>
<name>S4PQ95_9LACO</name>
<evidence type="ECO:0008006" key="3">
    <source>
        <dbReference type="Google" id="ProtNLM"/>
    </source>
</evidence>
<accession>S4PQ95</accession>
<proteinExistence type="predicted"/>
<evidence type="ECO:0000313" key="1">
    <source>
        <dbReference type="EMBL" id="GAD17020.1"/>
    </source>
</evidence>
<sequence>MTVKLINNDGELILPIPGDICPKHEAYTVFQTQDGVILYIPLNTI</sequence>
<dbReference type="GeneID" id="301049007"/>
<dbReference type="OrthoDB" id="71707at2"/>
<dbReference type="Proteomes" id="UP000016361">
    <property type="component" value="Unassembled WGS sequence"/>
</dbReference>
<protein>
    <recommendedName>
        <fullName evidence="3">AbrB family transcriptional regulator</fullName>
    </recommendedName>
</protein>
<reference evidence="2" key="1">
    <citation type="journal article" date="2013" name="Genome Announc.">
        <title>Draft Genome Sequence of D-Branched-Chain Amino Acid Producer Lactobacillus otakiensis JCM 15040T, Isolated from a Traditional Japanese Pickle.</title>
        <authorList>
            <person name="Doi K."/>
            <person name="Mori K."/>
            <person name="Mutaguchi Y."/>
            <person name="Tashiro K."/>
            <person name="Fujino Y."/>
            <person name="Ohmori T."/>
            <person name="Kuhara S."/>
            <person name="Ohshima T."/>
        </authorList>
    </citation>
    <scope>NUCLEOTIDE SEQUENCE [LARGE SCALE GENOMIC DNA]</scope>
    <source>
        <strain evidence="2">JCM 15040</strain>
    </source>
</reference>